<dbReference type="Gene3D" id="3.40.50.2000">
    <property type="entry name" value="Glycogen Phosphorylase B"/>
    <property type="match status" value="2"/>
</dbReference>
<organism evidence="5 6">
    <name type="scientific">Pseudonocardia acidicola</name>
    <dbReference type="NCBI Taxonomy" id="2724939"/>
    <lineage>
        <taxon>Bacteria</taxon>
        <taxon>Bacillati</taxon>
        <taxon>Actinomycetota</taxon>
        <taxon>Actinomycetes</taxon>
        <taxon>Pseudonocardiales</taxon>
        <taxon>Pseudonocardiaceae</taxon>
        <taxon>Pseudonocardia</taxon>
    </lineage>
</organism>
<keyword evidence="2" id="KW-0808">Transferase</keyword>
<evidence type="ECO:0000256" key="2">
    <source>
        <dbReference type="ARBA" id="ARBA00022679"/>
    </source>
</evidence>
<keyword evidence="1" id="KW-0328">Glycosyltransferase</keyword>
<proteinExistence type="predicted"/>
<dbReference type="SUPFAM" id="SSF53756">
    <property type="entry name" value="UDP-Glycosyltransferase/glycogen phosphorylase"/>
    <property type="match status" value="1"/>
</dbReference>
<dbReference type="Pfam" id="PF00534">
    <property type="entry name" value="Glycos_transf_1"/>
    <property type="match status" value="1"/>
</dbReference>
<dbReference type="PANTHER" id="PTHR12526:SF635">
    <property type="entry name" value="GLYCOSYL TRANSFERASE GROUP 1"/>
    <property type="match status" value="1"/>
</dbReference>
<comment type="caution">
    <text evidence="5">The sequence shown here is derived from an EMBL/GenBank/DDBJ whole genome shotgun (WGS) entry which is preliminary data.</text>
</comment>
<dbReference type="InterPro" id="IPR001296">
    <property type="entry name" value="Glyco_trans_1"/>
</dbReference>
<evidence type="ECO:0000313" key="6">
    <source>
        <dbReference type="Proteomes" id="UP000820669"/>
    </source>
</evidence>
<evidence type="ECO:0000256" key="1">
    <source>
        <dbReference type="ARBA" id="ARBA00022676"/>
    </source>
</evidence>
<dbReference type="EMBL" id="JAAXLA010000022">
    <property type="protein sequence ID" value="NMH98374.1"/>
    <property type="molecule type" value="Genomic_DNA"/>
</dbReference>
<evidence type="ECO:0000259" key="4">
    <source>
        <dbReference type="Pfam" id="PF13439"/>
    </source>
</evidence>
<accession>A0ABX1SDM9</accession>
<dbReference type="InterPro" id="IPR028098">
    <property type="entry name" value="Glyco_trans_4-like_N"/>
</dbReference>
<feature type="domain" description="Glycosyl transferase family 1" evidence="3">
    <location>
        <begin position="207"/>
        <end position="369"/>
    </location>
</feature>
<dbReference type="PANTHER" id="PTHR12526">
    <property type="entry name" value="GLYCOSYLTRANSFERASE"/>
    <property type="match status" value="1"/>
</dbReference>
<evidence type="ECO:0000313" key="5">
    <source>
        <dbReference type="EMBL" id="NMH98374.1"/>
    </source>
</evidence>
<sequence>MKIDMISEHASPLAPIGGVDAGGQNVHVAELARALGRRGHDVVVHTRRDAPDLPDRVVAAPGVTVEHVPAGPARPVPKDDLLPYMPAFGDHLARRWARRRPDVAHAHFWLSGLAARHGAAVEPVPLLQTFHALGHVKRKYQGAKDTSPPLRTRAEAELAGDVAMVIATCSDEVGELRAMGLSAERAAVVPCGVDLGRFTPRGPRARRGARPRLLSIGRLVERKGVQTVIRALREVPDAELIVAGGPPGEQAHADPDVARLRTIAQRCGVADRVRFLGQVPRSEVPALFRSADLVVSVPWYEPFGIVPVEAMACGTPVVVSAVGGHLDTVVEGETGCFVPARCSDALAARLRELLAAPAARAEMGRAGARRARAGYGWDWIAEQTEALYQEVAVRPLPGPAELSGAVT</sequence>
<feature type="domain" description="Glycosyltransferase subfamily 4-like N-terminal" evidence="4">
    <location>
        <begin position="22"/>
        <end position="197"/>
    </location>
</feature>
<protein>
    <submittedName>
        <fullName evidence="5">Glycosyltransferase family 1 protein</fullName>
    </submittedName>
</protein>
<keyword evidence="6" id="KW-1185">Reference proteome</keyword>
<dbReference type="RefSeq" id="WP_169381825.1">
    <property type="nucleotide sequence ID" value="NZ_JAAXLA010000022.1"/>
</dbReference>
<dbReference type="Proteomes" id="UP000820669">
    <property type="component" value="Unassembled WGS sequence"/>
</dbReference>
<name>A0ABX1SDM9_9PSEU</name>
<gene>
    <name evidence="5" type="ORF">HF526_13805</name>
</gene>
<dbReference type="Pfam" id="PF13439">
    <property type="entry name" value="Glyco_transf_4"/>
    <property type="match status" value="1"/>
</dbReference>
<evidence type="ECO:0000259" key="3">
    <source>
        <dbReference type="Pfam" id="PF00534"/>
    </source>
</evidence>
<reference evidence="5 6" key="1">
    <citation type="submission" date="2020-04" db="EMBL/GenBank/DDBJ databases">
        <authorList>
            <person name="Klaysubun C."/>
            <person name="Duangmal K."/>
            <person name="Lipun K."/>
        </authorList>
    </citation>
    <scope>NUCLEOTIDE SEQUENCE [LARGE SCALE GENOMIC DNA]</scope>
    <source>
        <strain evidence="5 6">K10HN5</strain>
    </source>
</reference>